<feature type="domain" description="H15" evidence="2">
    <location>
        <begin position="1"/>
        <end position="61"/>
    </location>
</feature>
<dbReference type="Pfam" id="PF00538">
    <property type="entry name" value="Linker_histone"/>
    <property type="match status" value="1"/>
</dbReference>
<dbReference type="InParanoid" id="A0A1W4X9J4"/>
<feature type="compositionally biased region" description="Basic residues" evidence="1">
    <location>
        <begin position="104"/>
        <end position="119"/>
    </location>
</feature>
<dbReference type="STRING" id="224129.A0A1W4X9J4"/>
<name>A0A1W4X9J4_AGRPL</name>
<protein>
    <submittedName>
        <fullName evidence="4">Histone H1-III-like</fullName>
    </submittedName>
</protein>
<feature type="region of interest" description="Disordered" evidence="1">
    <location>
        <begin position="60"/>
        <end position="119"/>
    </location>
</feature>
<evidence type="ECO:0000313" key="3">
    <source>
        <dbReference type="Proteomes" id="UP000192223"/>
    </source>
</evidence>
<accession>A0A1W4X9J4</accession>
<dbReference type="InterPro" id="IPR036390">
    <property type="entry name" value="WH_DNA-bd_sf"/>
</dbReference>
<dbReference type="AlphaFoldDB" id="A0A1W4X9J4"/>
<dbReference type="GO" id="GO:0003677">
    <property type="term" value="F:DNA binding"/>
    <property type="evidence" value="ECO:0007669"/>
    <property type="project" value="InterPro"/>
</dbReference>
<dbReference type="SUPFAM" id="SSF46785">
    <property type="entry name" value="Winged helix' DNA-binding domain"/>
    <property type="match status" value="1"/>
</dbReference>
<evidence type="ECO:0000259" key="2">
    <source>
        <dbReference type="PROSITE" id="PS51504"/>
    </source>
</evidence>
<dbReference type="GO" id="GO:0006334">
    <property type="term" value="P:nucleosome assembly"/>
    <property type="evidence" value="ECO:0007669"/>
    <property type="project" value="InterPro"/>
</dbReference>
<dbReference type="GO" id="GO:0000786">
    <property type="term" value="C:nucleosome"/>
    <property type="evidence" value="ECO:0007669"/>
    <property type="project" value="InterPro"/>
</dbReference>
<dbReference type="InterPro" id="IPR005818">
    <property type="entry name" value="Histone_H1/H5_H15"/>
</dbReference>
<evidence type="ECO:0000256" key="1">
    <source>
        <dbReference type="SAM" id="MobiDB-lite"/>
    </source>
</evidence>
<dbReference type="RefSeq" id="XP_018332704.2">
    <property type="nucleotide sequence ID" value="XM_018477202.2"/>
</dbReference>
<reference evidence="4" key="1">
    <citation type="submission" date="2025-08" db="UniProtKB">
        <authorList>
            <consortium name="RefSeq"/>
        </authorList>
    </citation>
    <scope>IDENTIFICATION</scope>
    <source>
        <tissue evidence="4">Entire body</tissue>
    </source>
</reference>
<dbReference type="OrthoDB" id="6361449at2759"/>
<organism evidence="3 4">
    <name type="scientific">Agrilus planipennis</name>
    <name type="common">Emerald ash borer</name>
    <name type="synonym">Agrilus marcopoli</name>
    <dbReference type="NCBI Taxonomy" id="224129"/>
    <lineage>
        <taxon>Eukaryota</taxon>
        <taxon>Metazoa</taxon>
        <taxon>Ecdysozoa</taxon>
        <taxon>Arthropoda</taxon>
        <taxon>Hexapoda</taxon>
        <taxon>Insecta</taxon>
        <taxon>Pterygota</taxon>
        <taxon>Neoptera</taxon>
        <taxon>Endopterygota</taxon>
        <taxon>Coleoptera</taxon>
        <taxon>Polyphaga</taxon>
        <taxon>Elateriformia</taxon>
        <taxon>Buprestoidea</taxon>
        <taxon>Buprestidae</taxon>
        <taxon>Agrilinae</taxon>
        <taxon>Agrilus</taxon>
    </lineage>
</organism>
<dbReference type="Gene3D" id="1.10.10.10">
    <property type="entry name" value="Winged helix-like DNA-binding domain superfamily/Winged helix DNA-binding domain"/>
    <property type="match status" value="1"/>
</dbReference>
<dbReference type="InterPro" id="IPR036388">
    <property type="entry name" value="WH-like_DNA-bd_sf"/>
</dbReference>
<proteinExistence type="predicted"/>
<dbReference type="SMART" id="SM00526">
    <property type="entry name" value="H15"/>
    <property type="match status" value="1"/>
</dbReference>
<sequence length="119" mass="13612">MVNNAIKCLKERGGSSLQAIKKYVSANYKVDTARLSPFIKKYLKGAPGSFKLVGLATALPRPPHSRRWRPAILPLPRARPPRKRLRRRGEAQQRSPRRLAAAPTRRRSPPSTRLRRREQ</sequence>
<evidence type="ECO:0000313" key="4">
    <source>
        <dbReference type="RefSeq" id="XP_018332704.2"/>
    </source>
</evidence>
<dbReference type="PROSITE" id="PS51504">
    <property type="entry name" value="H15"/>
    <property type="match status" value="1"/>
</dbReference>
<dbReference type="Proteomes" id="UP000192223">
    <property type="component" value="Unplaced"/>
</dbReference>
<dbReference type="KEGG" id="apln:108742141"/>
<dbReference type="CDD" id="cd00073">
    <property type="entry name" value="H15"/>
    <property type="match status" value="1"/>
</dbReference>
<dbReference type="GeneID" id="108742141"/>
<keyword evidence="3" id="KW-1185">Reference proteome</keyword>
<gene>
    <name evidence="4" type="primary">LOC108742141</name>
</gene>